<dbReference type="PANTHER" id="PTHR48025">
    <property type="entry name" value="OS02G0815200 PROTEIN"/>
    <property type="match status" value="1"/>
</dbReference>
<feature type="compositionally biased region" description="Gly residues" evidence="3">
    <location>
        <begin position="142"/>
        <end position="163"/>
    </location>
</feature>
<feature type="compositionally biased region" description="Pro residues" evidence="3">
    <location>
        <begin position="217"/>
        <end position="234"/>
    </location>
</feature>
<proteinExistence type="predicted"/>
<dbReference type="InterPro" id="IPR035979">
    <property type="entry name" value="RBD_domain_sf"/>
</dbReference>
<dbReference type="SMART" id="SM00360">
    <property type="entry name" value="RRM"/>
    <property type="match status" value="2"/>
</dbReference>
<feature type="region of interest" description="Disordered" evidence="3">
    <location>
        <begin position="215"/>
        <end position="243"/>
    </location>
</feature>
<evidence type="ECO:0000313" key="5">
    <source>
        <dbReference type="EMBL" id="GIY97643.1"/>
    </source>
</evidence>
<dbReference type="InterPro" id="IPR012677">
    <property type="entry name" value="Nucleotide-bd_a/b_plait_sf"/>
</dbReference>
<accession>A0AAV4XTJ8</accession>
<gene>
    <name evidence="5" type="primary">AVEN_266828_1</name>
    <name evidence="5" type="ORF">CEXT_209032</name>
</gene>
<dbReference type="PANTHER" id="PTHR48025:SF1">
    <property type="entry name" value="RRM DOMAIN-CONTAINING PROTEIN"/>
    <property type="match status" value="1"/>
</dbReference>
<evidence type="ECO:0000256" key="1">
    <source>
        <dbReference type="ARBA" id="ARBA00022884"/>
    </source>
</evidence>
<dbReference type="InterPro" id="IPR050502">
    <property type="entry name" value="Euk_RNA-bind_prot"/>
</dbReference>
<dbReference type="GO" id="GO:0005634">
    <property type="term" value="C:nucleus"/>
    <property type="evidence" value="ECO:0007669"/>
    <property type="project" value="TreeGrafter"/>
</dbReference>
<keyword evidence="6" id="KW-1185">Reference proteome</keyword>
<feature type="domain" description="RRM" evidence="4">
    <location>
        <begin position="6"/>
        <end position="114"/>
    </location>
</feature>
<comment type="caution">
    <text evidence="5">The sequence shown here is derived from an EMBL/GenBank/DDBJ whole genome shotgun (WGS) entry which is preliminary data.</text>
</comment>
<dbReference type="InterPro" id="IPR000504">
    <property type="entry name" value="RRM_dom"/>
</dbReference>
<dbReference type="GO" id="GO:0003729">
    <property type="term" value="F:mRNA binding"/>
    <property type="evidence" value="ECO:0007669"/>
    <property type="project" value="TreeGrafter"/>
</dbReference>
<feature type="region of interest" description="Disordered" evidence="3">
    <location>
        <begin position="123"/>
        <end position="177"/>
    </location>
</feature>
<name>A0AAV4XTJ8_CAEEX</name>
<sequence>MSTPKTKLFVGHLPDGCTDDDLRGLFEKHGEVTECDVINKYGFVVSKLNIVVQKRLNDDLRGLFEKHGEVTECDVINKYGFVHMATPEQATEAVKQLNNYSFMGAVISVEVISDTYFALKSKLHPEPGAPGRANKQTVMNRRGGGPQRNGYGPPRGGYGGGFSNGYSRRYDGPPMGGDSYYDRPFGFGRERMRPYPPPFERRSPPMVPMREDFAPRRPLPPMSSDPYSRPPLPPLNIRDDLYERRPLHERSDYLYSRRSPPLSSMRSPYGYDSMFNSSRTAQPLTTSRRLSYF</sequence>
<keyword evidence="1 2" id="KW-0694">RNA-binding</keyword>
<evidence type="ECO:0000313" key="6">
    <source>
        <dbReference type="Proteomes" id="UP001054945"/>
    </source>
</evidence>
<dbReference type="Pfam" id="PF00076">
    <property type="entry name" value="RRM_1"/>
    <property type="match status" value="2"/>
</dbReference>
<protein>
    <submittedName>
        <fullName evidence="5">RRM domain-containing protein</fullName>
    </submittedName>
</protein>
<reference evidence="5 6" key="1">
    <citation type="submission" date="2021-06" db="EMBL/GenBank/DDBJ databases">
        <title>Caerostris extrusa draft genome.</title>
        <authorList>
            <person name="Kono N."/>
            <person name="Arakawa K."/>
        </authorList>
    </citation>
    <scope>NUCLEOTIDE SEQUENCE [LARGE SCALE GENOMIC DNA]</scope>
</reference>
<evidence type="ECO:0000256" key="2">
    <source>
        <dbReference type="PROSITE-ProRule" id="PRU00176"/>
    </source>
</evidence>
<evidence type="ECO:0000256" key="3">
    <source>
        <dbReference type="SAM" id="MobiDB-lite"/>
    </source>
</evidence>
<evidence type="ECO:0000259" key="4">
    <source>
        <dbReference type="PROSITE" id="PS50102"/>
    </source>
</evidence>
<dbReference type="PROSITE" id="PS50102">
    <property type="entry name" value="RRM"/>
    <property type="match status" value="1"/>
</dbReference>
<dbReference type="SUPFAM" id="SSF54928">
    <property type="entry name" value="RNA-binding domain, RBD"/>
    <property type="match status" value="2"/>
</dbReference>
<dbReference type="EMBL" id="BPLR01000811">
    <property type="protein sequence ID" value="GIY97643.1"/>
    <property type="molecule type" value="Genomic_DNA"/>
</dbReference>
<organism evidence="5 6">
    <name type="scientific">Caerostris extrusa</name>
    <name type="common">Bark spider</name>
    <name type="synonym">Caerostris bankana</name>
    <dbReference type="NCBI Taxonomy" id="172846"/>
    <lineage>
        <taxon>Eukaryota</taxon>
        <taxon>Metazoa</taxon>
        <taxon>Ecdysozoa</taxon>
        <taxon>Arthropoda</taxon>
        <taxon>Chelicerata</taxon>
        <taxon>Arachnida</taxon>
        <taxon>Araneae</taxon>
        <taxon>Araneomorphae</taxon>
        <taxon>Entelegynae</taxon>
        <taxon>Araneoidea</taxon>
        <taxon>Araneidae</taxon>
        <taxon>Caerostris</taxon>
    </lineage>
</organism>
<dbReference type="Proteomes" id="UP001054945">
    <property type="component" value="Unassembled WGS sequence"/>
</dbReference>
<dbReference type="AlphaFoldDB" id="A0AAV4XTJ8"/>
<dbReference type="Gene3D" id="3.30.70.330">
    <property type="match status" value="2"/>
</dbReference>